<accession>A0A6L6PGC6</accession>
<dbReference type="EMBL" id="WNKY01000009">
    <property type="protein sequence ID" value="MTV38043.1"/>
    <property type="molecule type" value="Genomic_DNA"/>
</dbReference>
<proteinExistence type="predicted"/>
<keyword evidence="5" id="KW-1185">Reference proteome</keyword>
<comment type="caution">
    <text evidence="4">The sequence shown here is derived from an EMBL/GenBank/DDBJ whole genome shotgun (WGS) entry which is preliminary data.</text>
</comment>
<gene>
    <name evidence="4" type="ORF">GM676_10705</name>
</gene>
<dbReference type="Pfam" id="PF01381">
    <property type="entry name" value="HTH_3"/>
    <property type="match status" value="1"/>
</dbReference>
<evidence type="ECO:0000259" key="3">
    <source>
        <dbReference type="PROSITE" id="PS50943"/>
    </source>
</evidence>
<sequence>MTDDTPTEKRNAVSTALGKSLKAIRIAANKSQETLAFEAEVDRTFISLIERGLANPSVLTLANICFALNTTMAELFAGVNSSVPASSHIRRSNRAQPSLKPVKSRLR</sequence>
<dbReference type="CDD" id="cd00093">
    <property type="entry name" value="HTH_XRE"/>
    <property type="match status" value="1"/>
</dbReference>
<feature type="domain" description="HTH cro/C1-type" evidence="3">
    <location>
        <begin position="21"/>
        <end position="75"/>
    </location>
</feature>
<dbReference type="AlphaFoldDB" id="A0A6L6PGC6"/>
<dbReference type="SMART" id="SM00530">
    <property type="entry name" value="HTH_XRE"/>
    <property type="match status" value="1"/>
</dbReference>
<keyword evidence="1" id="KW-0238">DNA-binding</keyword>
<dbReference type="GO" id="GO:0003700">
    <property type="term" value="F:DNA-binding transcription factor activity"/>
    <property type="evidence" value="ECO:0007669"/>
    <property type="project" value="TreeGrafter"/>
</dbReference>
<dbReference type="SUPFAM" id="SSF47413">
    <property type="entry name" value="lambda repressor-like DNA-binding domains"/>
    <property type="match status" value="1"/>
</dbReference>
<dbReference type="PANTHER" id="PTHR46797">
    <property type="entry name" value="HTH-TYPE TRANSCRIPTIONAL REGULATOR"/>
    <property type="match status" value="1"/>
</dbReference>
<dbReference type="GO" id="GO:0003677">
    <property type="term" value="F:DNA binding"/>
    <property type="evidence" value="ECO:0007669"/>
    <property type="project" value="UniProtKB-KW"/>
</dbReference>
<organism evidence="4 5">
    <name type="scientific">Duganella radicis</name>
    <dbReference type="NCBI Taxonomy" id="551988"/>
    <lineage>
        <taxon>Bacteria</taxon>
        <taxon>Pseudomonadati</taxon>
        <taxon>Pseudomonadota</taxon>
        <taxon>Betaproteobacteria</taxon>
        <taxon>Burkholderiales</taxon>
        <taxon>Oxalobacteraceae</taxon>
        <taxon>Telluria group</taxon>
        <taxon>Duganella</taxon>
    </lineage>
</organism>
<dbReference type="Gene3D" id="1.10.260.40">
    <property type="entry name" value="lambda repressor-like DNA-binding domains"/>
    <property type="match status" value="1"/>
</dbReference>
<dbReference type="PROSITE" id="PS50943">
    <property type="entry name" value="HTH_CROC1"/>
    <property type="match status" value="1"/>
</dbReference>
<reference evidence="4 5" key="1">
    <citation type="submission" date="2019-11" db="EMBL/GenBank/DDBJ databases">
        <title>Type strains purchased from KCTC, JCM and DSMZ.</title>
        <authorList>
            <person name="Lu H."/>
        </authorList>
    </citation>
    <scope>NUCLEOTIDE SEQUENCE [LARGE SCALE GENOMIC DNA]</scope>
    <source>
        <strain evidence="4 5">KCTC 22382</strain>
    </source>
</reference>
<feature type="region of interest" description="Disordered" evidence="2">
    <location>
        <begin position="84"/>
        <end position="107"/>
    </location>
</feature>
<evidence type="ECO:0000313" key="5">
    <source>
        <dbReference type="Proteomes" id="UP000475582"/>
    </source>
</evidence>
<dbReference type="InterPro" id="IPR050807">
    <property type="entry name" value="TransReg_Diox_bact_type"/>
</dbReference>
<dbReference type="GO" id="GO:0005829">
    <property type="term" value="C:cytosol"/>
    <property type="evidence" value="ECO:0007669"/>
    <property type="project" value="TreeGrafter"/>
</dbReference>
<dbReference type="InterPro" id="IPR010982">
    <property type="entry name" value="Lambda_DNA-bd_dom_sf"/>
</dbReference>
<evidence type="ECO:0000256" key="1">
    <source>
        <dbReference type="ARBA" id="ARBA00023125"/>
    </source>
</evidence>
<dbReference type="OrthoDB" id="1097442at2"/>
<dbReference type="RefSeq" id="WP_155463545.1">
    <property type="nucleotide sequence ID" value="NZ_WNKY01000009.1"/>
</dbReference>
<dbReference type="PANTHER" id="PTHR46797:SF1">
    <property type="entry name" value="METHYLPHOSPHONATE SYNTHASE"/>
    <property type="match status" value="1"/>
</dbReference>
<dbReference type="Proteomes" id="UP000475582">
    <property type="component" value="Unassembled WGS sequence"/>
</dbReference>
<name>A0A6L6PGC6_9BURK</name>
<protein>
    <submittedName>
        <fullName evidence="4">Helix-turn-helix domain-containing protein</fullName>
    </submittedName>
</protein>
<evidence type="ECO:0000313" key="4">
    <source>
        <dbReference type="EMBL" id="MTV38043.1"/>
    </source>
</evidence>
<dbReference type="InterPro" id="IPR001387">
    <property type="entry name" value="Cro/C1-type_HTH"/>
</dbReference>
<evidence type="ECO:0000256" key="2">
    <source>
        <dbReference type="SAM" id="MobiDB-lite"/>
    </source>
</evidence>